<reference evidence="1" key="1">
    <citation type="submission" date="2023-03" db="EMBL/GenBank/DDBJ databases">
        <title>Massive genome expansion in bonnet fungi (Mycena s.s.) driven by repeated elements and novel gene families across ecological guilds.</title>
        <authorList>
            <consortium name="Lawrence Berkeley National Laboratory"/>
            <person name="Harder C.B."/>
            <person name="Miyauchi S."/>
            <person name="Viragh M."/>
            <person name="Kuo A."/>
            <person name="Thoen E."/>
            <person name="Andreopoulos B."/>
            <person name="Lu D."/>
            <person name="Skrede I."/>
            <person name="Drula E."/>
            <person name="Henrissat B."/>
            <person name="Morin E."/>
            <person name="Kohler A."/>
            <person name="Barry K."/>
            <person name="LaButti K."/>
            <person name="Morin E."/>
            <person name="Salamov A."/>
            <person name="Lipzen A."/>
            <person name="Mereny Z."/>
            <person name="Hegedus B."/>
            <person name="Baldrian P."/>
            <person name="Stursova M."/>
            <person name="Weitz H."/>
            <person name="Taylor A."/>
            <person name="Grigoriev I.V."/>
            <person name="Nagy L.G."/>
            <person name="Martin F."/>
            <person name="Kauserud H."/>
        </authorList>
    </citation>
    <scope>NUCLEOTIDE SEQUENCE</scope>
    <source>
        <strain evidence="1">9284</strain>
    </source>
</reference>
<protein>
    <recommendedName>
        <fullName evidence="3">F-box domain-containing protein</fullName>
    </recommendedName>
</protein>
<dbReference type="EMBL" id="JARKIF010000031">
    <property type="protein sequence ID" value="KAJ7612246.1"/>
    <property type="molecule type" value="Genomic_DNA"/>
</dbReference>
<comment type="caution">
    <text evidence="1">The sequence shown here is derived from an EMBL/GenBank/DDBJ whole genome shotgun (WGS) entry which is preliminary data.</text>
</comment>
<evidence type="ECO:0000313" key="1">
    <source>
        <dbReference type="EMBL" id="KAJ7612246.1"/>
    </source>
</evidence>
<evidence type="ECO:0000313" key="2">
    <source>
        <dbReference type="Proteomes" id="UP001221142"/>
    </source>
</evidence>
<evidence type="ECO:0008006" key="3">
    <source>
        <dbReference type="Google" id="ProtNLM"/>
    </source>
</evidence>
<dbReference type="Gene3D" id="3.80.10.10">
    <property type="entry name" value="Ribonuclease Inhibitor"/>
    <property type="match status" value="1"/>
</dbReference>
<keyword evidence="2" id="KW-1185">Reference proteome</keyword>
<gene>
    <name evidence="1" type="ORF">FB45DRAFT_940149</name>
</gene>
<dbReference type="AlphaFoldDB" id="A0AAD7B6Q5"/>
<dbReference type="Proteomes" id="UP001221142">
    <property type="component" value="Unassembled WGS sequence"/>
</dbReference>
<accession>A0AAD7B6Q5</accession>
<proteinExistence type="predicted"/>
<organism evidence="1 2">
    <name type="scientific">Roridomyces roridus</name>
    <dbReference type="NCBI Taxonomy" id="1738132"/>
    <lineage>
        <taxon>Eukaryota</taxon>
        <taxon>Fungi</taxon>
        <taxon>Dikarya</taxon>
        <taxon>Basidiomycota</taxon>
        <taxon>Agaricomycotina</taxon>
        <taxon>Agaricomycetes</taxon>
        <taxon>Agaricomycetidae</taxon>
        <taxon>Agaricales</taxon>
        <taxon>Marasmiineae</taxon>
        <taxon>Mycenaceae</taxon>
        <taxon>Roridomyces</taxon>
    </lineage>
</organism>
<dbReference type="InterPro" id="IPR032675">
    <property type="entry name" value="LRR_dom_sf"/>
</dbReference>
<name>A0AAD7B6Q5_9AGAR</name>
<dbReference type="SUPFAM" id="SSF52047">
    <property type="entry name" value="RNI-like"/>
    <property type="match status" value="1"/>
</dbReference>
<sequence>MSSGYPIGVSSPIRTAASASSPPALRSRIAEIDAETVGLHARLAILAAERKTIVDALQSVIYPAVLDLPVEITAEIFLQYFTGAQIGGDDPDVQSDPGWVPPCGPLLLASICRRWREIALSLQAIWSDFFFETRTAFGSTEKLLECWLPRTGTHPLTVALREFNSNNRILTSLSPYMHKVHTFTCTIDPDRSFPNDHIQLPALRSLNVYTVVTLDAGDHDDDAITPITAFMRLPRLREVTLIRCPLPWILLPWAQLTTLDIVRVWDVQLLSVLRQTASLEVLALSKISESDLDDETLVRLAHLRTLKFNRYQREVGMLQKLILPSLTHIEFALPGRRLRWPDPTSHEVLCFVGLIQRSACSLRSITISDPTFSDAMACLRAAGPTLEVVKIQDSDWNTFSMEVFLEQLDSRVADFVPNLKSLSLNPCRVAVEIRYTDLVEVLAYRSQDRGEGTSRLESFELVIAGQESPSWPKPSLTELDEGVDKLKVLQDNGLGINIRCPQKWIPGVDPLLLRSPLEPRED</sequence>